<reference evidence="1 2" key="1">
    <citation type="submission" date="2016-08" db="EMBL/GenBank/DDBJ databases">
        <title>Whole genome sequence of Pseudomonas graminis strain UASWS1507, a potential biological control agent for agriculture.</title>
        <authorList>
            <person name="Crovadore J."/>
            <person name="Calmin G."/>
            <person name="Chablais R."/>
            <person name="Cochard B."/>
            <person name="Lefort F."/>
        </authorList>
    </citation>
    <scope>NUCLEOTIDE SEQUENCE [LARGE SCALE GENOMIC DNA]</scope>
    <source>
        <strain evidence="1 2">UASWS1507</strain>
    </source>
</reference>
<comment type="caution">
    <text evidence="1">The sequence shown here is derived from an EMBL/GenBank/DDBJ whole genome shotgun (WGS) entry which is preliminary data.</text>
</comment>
<sequence length="151" mass="16746">MGYLEALGQVIREVRVAAGLSREGCAHVLNRDHLAKVEQGRQAISVLRFNCLCECLGVSQSLLLMAVEARLLGIDLKAYRHQQESDLTRLVEAGLLSNVPNHRAIRGVRGKRADDNRSAIQALQVAGFAKMEVVRKLGVSRATVDRYWLNQ</sequence>
<protein>
    <submittedName>
        <fullName evidence="1">Fis family transcriptional regulator</fullName>
    </submittedName>
</protein>
<evidence type="ECO:0000313" key="2">
    <source>
        <dbReference type="Proteomes" id="UP000095143"/>
    </source>
</evidence>
<dbReference type="EMBL" id="MDEN01000059">
    <property type="protein sequence ID" value="OCX22718.1"/>
    <property type="molecule type" value="Genomic_DNA"/>
</dbReference>
<gene>
    <name evidence="1" type="ORF">BBI10_09450</name>
</gene>
<dbReference type="InterPro" id="IPR010982">
    <property type="entry name" value="Lambda_DNA-bd_dom_sf"/>
</dbReference>
<dbReference type="SUPFAM" id="SSF47413">
    <property type="entry name" value="lambda repressor-like DNA-binding domains"/>
    <property type="match status" value="1"/>
</dbReference>
<organism evidence="1 2">
    <name type="scientific">Pseudomonas graminis</name>
    <dbReference type="NCBI Taxonomy" id="158627"/>
    <lineage>
        <taxon>Bacteria</taxon>
        <taxon>Pseudomonadati</taxon>
        <taxon>Pseudomonadota</taxon>
        <taxon>Gammaproteobacteria</taxon>
        <taxon>Pseudomonadales</taxon>
        <taxon>Pseudomonadaceae</taxon>
        <taxon>Pseudomonas</taxon>
    </lineage>
</organism>
<proteinExistence type="predicted"/>
<dbReference type="OrthoDB" id="8527218at2"/>
<dbReference type="AlphaFoldDB" id="A0A1C2E6T6"/>
<dbReference type="Gene3D" id="1.10.260.40">
    <property type="entry name" value="lambda repressor-like DNA-binding domains"/>
    <property type="match status" value="1"/>
</dbReference>
<evidence type="ECO:0000313" key="1">
    <source>
        <dbReference type="EMBL" id="OCX22718.1"/>
    </source>
</evidence>
<accession>A0A1C2E6T6</accession>
<name>A0A1C2E6T6_9PSED</name>
<dbReference type="GO" id="GO:0003677">
    <property type="term" value="F:DNA binding"/>
    <property type="evidence" value="ECO:0007669"/>
    <property type="project" value="InterPro"/>
</dbReference>
<dbReference type="Proteomes" id="UP000095143">
    <property type="component" value="Unassembled WGS sequence"/>
</dbReference>
<dbReference type="RefSeq" id="WP_065988261.1">
    <property type="nucleotide sequence ID" value="NZ_MDEN01000059.1"/>
</dbReference>